<evidence type="ECO:0000313" key="9">
    <source>
        <dbReference type="EMBL" id="GIL94814.1"/>
    </source>
</evidence>
<comment type="similarity">
    <text evidence="6">Belongs to the protein kinase superfamily.</text>
</comment>
<dbReference type="Proteomes" id="UP000722791">
    <property type="component" value="Unassembled WGS sequence"/>
</dbReference>
<dbReference type="PROSITE" id="PS00107">
    <property type="entry name" value="PROTEIN_KINASE_ATP"/>
    <property type="match status" value="1"/>
</dbReference>
<keyword evidence="3" id="KW-0418">Kinase</keyword>
<dbReference type="Pfam" id="PF00069">
    <property type="entry name" value="Pkinase"/>
    <property type="match status" value="1"/>
</dbReference>
<dbReference type="AlphaFoldDB" id="A0A8J4FXT1"/>
<comment type="caution">
    <text evidence="9">The sequence shown here is derived from an EMBL/GenBank/DDBJ whole genome shotgun (WGS) entry which is preliminary data.</text>
</comment>
<sequence>MILSCFGWILVKEKYSARNEDPNVQCNVQAANSFAPAEAPGRLYDADEQAYTHQGCPQESKTAILPPYRNRDSIRDSATGSMQTGLNAFRIKDMHPDNVTPCDARDIMDGICLQRRELGRGTFGIVVPGIYRGVKCAVKVMLSPGLDRAAIRELLLSPSLVHPNVVSTYASRCAELTHAFFDLLEGERAVVHDPALPRVLEPVPLQSEDGFGDPKGLHDGSDPLLVLHQILHALRAETGMMAVIVVQEYCDRGTLHNAIRKGVFQPVLGRNVQLARRALLRSAVEIARGLLHLHDSGVVHGDLKPANVLLGSAKEDRKPSFVAKVRRSTGQTCRPYGAMSYVCKWRFAIRTCELLST</sequence>
<evidence type="ECO:0000256" key="3">
    <source>
        <dbReference type="ARBA" id="ARBA00022777"/>
    </source>
</evidence>
<keyword evidence="2 5" id="KW-0547">Nucleotide-binding</keyword>
<dbReference type="InterPro" id="IPR017441">
    <property type="entry name" value="Protein_kinase_ATP_BS"/>
</dbReference>
<dbReference type="GO" id="GO:0004674">
    <property type="term" value="F:protein serine/threonine kinase activity"/>
    <property type="evidence" value="ECO:0007669"/>
    <property type="project" value="UniProtKB-KW"/>
</dbReference>
<feature type="domain" description="Protein kinase" evidence="7">
    <location>
        <begin position="112"/>
        <end position="357"/>
    </location>
</feature>
<proteinExistence type="inferred from homology"/>
<dbReference type="InterPro" id="IPR000719">
    <property type="entry name" value="Prot_kinase_dom"/>
</dbReference>
<dbReference type="PANTHER" id="PTHR44329">
    <property type="entry name" value="SERINE/THREONINE-PROTEIN KINASE TNNI3K-RELATED"/>
    <property type="match status" value="1"/>
</dbReference>
<evidence type="ECO:0000313" key="10">
    <source>
        <dbReference type="Proteomes" id="UP000722791"/>
    </source>
</evidence>
<protein>
    <recommendedName>
        <fullName evidence="7">Protein kinase domain-containing protein</fullName>
    </recommendedName>
</protein>
<evidence type="ECO:0000313" key="11">
    <source>
        <dbReference type="Proteomes" id="UP000747110"/>
    </source>
</evidence>
<evidence type="ECO:0000256" key="2">
    <source>
        <dbReference type="ARBA" id="ARBA00022741"/>
    </source>
</evidence>
<keyword evidence="1" id="KW-0808">Transferase</keyword>
<feature type="binding site" evidence="5">
    <location>
        <position position="139"/>
    </location>
    <ligand>
        <name>ATP</name>
        <dbReference type="ChEBI" id="CHEBI:30616"/>
    </ligand>
</feature>
<dbReference type="SUPFAM" id="SSF56112">
    <property type="entry name" value="Protein kinase-like (PK-like)"/>
    <property type="match status" value="1"/>
</dbReference>
<dbReference type="EMBL" id="BNCP01000021">
    <property type="protein sequence ID" value="GIL81530.1"/>
    <property type="molecule type" value="Genomic_DNA"/>
</dbReference>
<dbReference type="PROSITE" id="PS50011">
    <property type="entry name" value="PROTEIN_KINASE_DOM"/>
    <property type="match status" value="1"/>
</dbReference>
<dbReference type="PANTHER" id="PTHR44329:SF214">
    <property type="entry name" value="PROTEIN KINASE DOMAIN-CONTAINING PROTEIN"/>
    <property type="match status" value="1"/>
</dbReference>
<dbReference type="Gene3D" id="3.30.200.20">
    <property type="entry name" value="Phosphorylase Kinase, domain 1"/>
    <property type="match status" value="1"/>
</dbReference>
<evidence type="ECO:0000256" key="6">
    <source>
        <dbReference type="RuleBase" id="RU000304"/>
    </source>
</evidence>
<accession>A0A8J4FXT1</accession>
<name>A0A8J4FXT1_9CHLO</name>
<dbReference type="GO" id="GO:0005524">
    <property type="term" value="F:ATP binding"/>
    <property type="evidence" value="ECO:0007669"/>
    <property type="project" value="UniProtKB-UniRule"/>
</dbReference>
<dbReference type="PROSITE" id="PS00108">
    <property type="entry name" value="PROTEIN_KINASE_ST"/>
    <property type="match status" value="1"/>
</dbReference>
<dbReference type="Proteomes" id="UP000747110">
    <property type="component" value="Unassembled WGS sequence"/>
</dbReference>
<evidence type="ECO:0000256" key="1">
    <source>
        <dbReference type="ARBA" id="ARBA00022679"/>
    </source>
</evidence>
<keyword evidence="6" id="KW-0723">Serine/threonine-protein kinase</keyword>
<evidence type="ECO:0000256" key="4">
    <source>
        <dbReference type="ARBA" id="ARBA00022840"/>
    </source>
</evidence>
<dbReference type="EMBL" id="BNCQ01000002">
    <property type="protein sequence ID" value="GIL94814.1"/>
    <property type="molecule type" value="Genomic_DNA"/>
</dbReference>
<gene>
    <name evidence="8" type="ORF">Vretifemale_10499</name>
    <name evidence="9" type="ORF">Vretimale_960</name>
</gene>
<evidence type="ECO:0000259" key="7">
    <source>
        <dbReference type="PROSITE" id="PS50011"/>
    </source>
</evidence>
<organism evidence="9 10">
    <name type="scientific">Volvox reticuliferus</name>
    <dbReference type="NCBI Taxonomy" id="1737510"/>
    <lineage>
        <taxon>Eukaryota</taxon>
        <taxon>Viridiplantae</taxon>
        <taxon>Chlorophyta</taxon>
        <taxon>core chlorophytes</taxon>
        <taxon>Chlorophyceae</taxon>
        <taxon>CS clade</taxon>
        <taxon>Chlamydomonadales</taxon>
        <taxon>Volvocaceae</taxon>
        <taxon>Volvox</taxon>
    </lineage>
</organism>
<reference evidence="9" key="1">
    <citation type="journal article" date="2021" name="Proc. Natl. Acad. Sci. U.S.A.">
        <title>Three genomes in the algal genus Volvox reveal the fate of a haploid sex-determining region after a transition to homothallism.</title>
        <authorList>
            <person name="Yamamoto K."/>
            <person name="Hamaji T."/>
            <person name="Kawai-Toyooka H."/>
            <person name="Matsuzaki R."/>
            <person name="Takahashi F."/>
            <person name="Nishimura Y."/>
            <person name="Kawachi M."/>
            <person name="Noguchi H."/>
            <person name="Minakuchi Y."/>
            <person name="Umen J.G."/>
            <person name="Toyoda A."/>
            <person name="Nozaki H."/>
        </authorList>
    </citation>
    <scope>NUCLEOTIDE SEQUENCE</scope>
    <source>
        <strain evidence="9">NIES-3785</strain>
        <strain evidence="8">NIES-3786</strain>
    </source>
</reference>
<dbReference type="InterPro" id="IPR051681">
    <property type="entry name" value="Ser/Thr_Kinases-Pseudokinases"/>
</dbReference>
<dbReference type="InterPro" id="IPR011009">
    <property type="entry name" value="Kinase-like_dom_sf"/>
</dbReference>
<evidence type="ECO:0000256" key="5">
    <source>
        <dbReference type="PROSITE-ProRule" id="PRU10141"/>
    </source>
</evidence>
<keyword evidence="11" id="KW-1185">Reference proteome</keyword>
<dbReference type="Gene3D" id="1.10.510.10">
    <property type="entry name" value="Transferase(Phosphotransferase) domain 1"/>
    <property type="match status" value="1"/>
</dbReference>
<dbReference type="OrthoDB" id="1711006at2759"/>
<evidence type="ECO:0000313" key="8">
    <source>
        <dbReference type="EMBL" id="GIL81530.1"/>
    </source>
</evidence>
<dbReference type="InterPro" id="IPR008271">
    <property type="entry name" value="Ser/Thr_kinase_AS"/>
</dbReference>
<keyword evidence="4 5" id="KW-0067">ATP-binding</keyword>